<dbReference type="EMBL" id="JAMRYU010000013">
    <property type="protein sequence ID" value="MDC4241173.1"/>
    <property type="molecule type" value="Genomic_DNA"/>
</dbReference>
<evidence type="ECO:0000256" key="1">
    <source>
        <dbReference type="SAM" id="SignalP"/>
    </source>
</evidence>
<keyword evidence="3" id="KW-1185">Reference proteome</keyword>
<keyword evidence="1" id="KW-0732">Signal</keyword>
<comment type="caution">
    <text evidence="2">The sequence shown here is derived from an EMBL/GenBank/DDBJ whole genome shotgun (WGS) entry which is preliminary data.</text>
</comment>
<feature type="signal peptide" evidence="1">
    <location>
        <begin position="1"/>
        <end position="21"/>
    </location>
</feature>
<feature type="chain" id="PRO_5040841833" evidence="1">
    <location>
        <begin position="22"/>
        <end position="105"/>
    </location>
</feature>
<evidence type="ECO:0000313" key="3">
    <source>
        <dbReference type="Proteomes" id="UP001141183"/>
    </source>
</evidence>
<dbReference type="GeneID" id="93045382"/>
<dbReference type="AlphaFoldDB" id="A0A9X3XL31"/>
<gene>
    <name evidence="2" type="ORF">NE398_13475</name>
</gene>
<name>A0A9X3XL31_9CLOT</name>
<reference evidence="2" key="1">
    <citation type="submission" date="2022-05" db="EMBL/GenBank/DDBJ databases">
        <title>Draft genome sequence of Clostridium tertium strain CP3 isolated from Peru.</title>
        <authorList>
            <person name="Hurtado R."/>
            <person name="Lima L."/>
            <person name="Sousa T."/>
            <person name="Jaiswal A.K."/>
            <person name="Tiwari S."/>
            <person name="Maturrano L."/>
            <person name="Brenig B."/>
            <person name="Azevedo V."/>
        </authorList>
    </citation>
    <scope>NUCLEOTIDE SEQUENCE</scope>
    <source>
        <strain evidence="2">CP3</strain>
    </source>
</reference>
<protein>
    <submittedName>
        <fullName evidence="2">Uncharacterized protein</fullName>
    </submittedName>
</protein>
<dbReference type="Proteomes" id="UP001141183">
    <property type="component" value="Unassembled WGS sequence"/>
</dbReference>
<sequence>MKKFIAIIFISLFLNFNIVKANPQISSNILKEGVYNVNNITNTLGNVQNVQNVSNYSSIYLILLDQNETVLQTIKMKPQSETYVLNNFGKNYKLILIGDGEAFLS</sequence>
<accession>A0A9X3XL31</accession>
<dbReference type="RefSeq" id="WP_008679505.1">
    <property type="nucleotide sequence ID" value="NZ_BAAACM010000021.1"/>
</dbReference>
<proteinExistence type="predicted"/>
<organism evidence="2 3">
    <name type="scientific">Clostridium tertium</name>
    <dbReference type="NCBI Taxonomy" id="1559"/>
    <lineage>
        <taxon>Bacteria</taxon>
        <taxon>Bacillati</taxon>
        <taxon>Bacillota</taxon>
        <taxon>Clostridia</taxon>
        <taxon>Eubacteriales</taxon>
        <taxon>Clostridiaceae</taxon>
        <taxon>Clostridium</taxon>
    </lineage>
</organism>
<evidence type="ECO:0000313" key="2">
    <source>
        <dbReference type="EMBL" id="MDC4241173.1"/>
    </source>
</evidence>